<dbReference type="PROSITE" id="PS50932">
    <property type="entry name" value="HTH_LACI_2"/>
    <property type="match status" value="1"/>
</dbReference>
<dbReference type="EMBL" id="RZUG01000016">
    <property type="protein sequence ID" value="KAA8824627.1"/>
    <property type="molecule type" value="Genomic_DNA"/>
</dbReference>
<evidence type="ECO:0000256" key="2">
    <source>
        <dbReference type="ARBA" id="ARBA00023125"/>
    </source>
</evidence>
<comment type="caution">
    <text evidence="5">The sequence shown here is derived from an EMBL/GenBank/DDBJ whole genome shotgun (WGS) entry which is preliminary data.</text>
</comment>
<dbReference type="RefSeq" id="WP_044088329.1">
    <property type="nucleotide sequence ID" value="NZ_RZUG01000016.1"/>
</dbReference>
<keyword evidence="3" id="KW-0804">Transcription</keyword>
<dbReference type="SUPFAM" id="SSF47413">
    <property type="entry name" value="lambda repressor-like DNA-binding domains"/>
    <property type="match status" value="1"/>
</dbReference>
<dbReference type="Proteomes" id="UP000326251">
    <property type="component" value="Unassembled WGS sequence"/>
</dbReference>
<evidence type="ECO:0000256" key="1">
    <source>
        <dbReference type="ARBA" id="ARBA00023015"/>
    </source>
</evidence>
<sequence length="341" mass="36561">MVVSKAKVTITDVAKASGVSNSAVSYALNGKPGVSQETREKVLKVADQLGWRPNKAAKSLSDARTNSVGLVLTYDPAVLSVEAFGMELITGLTARLEEAGYSLLIRSSRNMRAELDILDDWIASGAVDGVFLQNVELGDPRIELMSHHLEMPTVVMGDESLAGGLISLSTNERDGVRVIAEYCADQGHRRIARVAGPENLGHTFIRDNAFMEVAARLGLQYTCLHADYTPEGGRKCTERLLSLPNAPTAIIYDNDVMALTGAQVAAVRGLNVPQDLSVISWDDSFLCEVNALGITALGHNIIERGRTAAGLLLDLIDGKPVESVWEPQEKLVVRASSGPLA</sequence>
<proteinExistence type="predicted"/>
<reference evidence="5 6" key="1">
    <citation type="journal article" date="2019" name="Syst. Appl. Microbiol.">
        <title>Characterization of Bifidobacterium species in feaces of the Egyptian fruit bat: Description of B. vespertilionis sp. nov. and B. rousetti sp. nov.</title>
        <authorList>
            <person name="Modesto M."/>
            <person name="Satti M."/>
            <person name="Watanabe K."/>
            <person name="Puglisi E."/>
            <person name="Morelli L."/>
            <person name="Huang C.-H."/>
            <person name="Liou J.-S."/>
            <person name="Miyashita M."/>
            <person name="Tamura T."/>
            <person name="Saito S."/>
            <person name="Mori K."/>
            <person name="Huang L."/>
            <person name="Sciavilla P."/>
            <person name="Sandri C."/>
            <person name="Spiezio C."/>
            <person name="Vitali F."/>
            <person name="Cavalieri D."/>
            <person name="Perpetuini G."/>
            <person name="Tofalo R."/>
            <person name="Bonetti A."/>
            <person name="Arita M."/>
            <person name="Mattarelli P."/>
        </authorList>
    </citation>
    <scope>NUCLEOTIDE SEQUENCE [LARGE SCALE GENOMIC DNA]</scope>
    <source>
        <strain evidence="5 6">RST19</strain>
    </source>
</reference>
<organism evidence="5 6">
    <name type="scientific">Bifidobacterium reuteri</name>
    <dbReference type="NCBI Taxonomy" id="983706"/>
    <lineage>
        <taxon>Bacteria</taxon>
        <taxon>Bacillati</taxon>
        <taxon>Actinomycetota</taxon>
        <taxon>Actinomycetes</taxon>
        <taxon>Bifidobacteriales</taxon>
        <taxon>Bifidobacteriaceae</taxon>
        <taxon>Bifidobacterium</taxon>
    </lineage>
</organism>
<dbReference type="AlphaFoldDB" id="A0A5J5E634"/>
<evidence type="ECO:0000313" key="5">
    <source>
        <dbReference type="EMBL" id="KAA8824627.1"/>
    </source>
</evidence>
<accession>A0A5J5E634</accession>
<dbReference type="InterPro" id="IPR000843">
    <property type="entry name" value="HTH_LacI"/>
</dbReference>
<keyword evidence="1" id="KW-0805">Transcription regulation</keyword>
<name>A0A5J5E634_9BIFI</name>
<dbReference type="Gene3D" id="3.40.50.2300">
    <property type="match status" value="2"/>
</dbReference>
<gene>
    <name evidence="5" type="ORF">EMO92_08455</name>
</gene>
<dbReference type="SMART" id="SM00354">
    <property type="entry name" value="HTH_LACI"/>
    <property type="match status" value="1"/>
</dbReference>
<evidence type="ECO:0000313" key="6">
    <source>
        <dbReference type="Proteomes" id="UP000326251"/>
    </source>
</evidence>
<keyword evidence="2" id="KW-0238">DNA-binding</keyword>
<dbReference type="PANTHER" id="PTHR30146:SF155">
    <property type="entry name" value="ALANINE RACEMASE"/>
    <property type="match status" value="1"/>
</dbReference>
<dbReference type="InterPro" id="IPR028082">
    <property type="entry name" value="Peripla_BP_I"/>
</dbReference>
<dbReference type="SUPFAM" id="SSF53822">
    <property type="entry name" value="Periplasmic binding protein-like I"/>
    <property type="match status" value="1"/>
</dbReference>
<dbReference type="PANTHER" id="PTHR30146">
    <property type="entry name" value="LACI-RELATED TRANSCRIPTIONAL REPRESSOR"/>
    <property type="match status" value="1"/>
</dbReference>
<dbReference type="PROSITE" id="PS00356">
    <property type="entry name" value="HTH_LACI_1"/>
    <property type="match status" value="1"/>
</dbReference>
<dbReference type="GO" id="GO:0003700">
    <property type="term" value="F:DNA-binding transcription factor activity"/>
    <property type="evidence" value="ECO:0007669"/>
    <property type="project" value="TreeGrafter"/>
</dbReference>
<evidence type="ECO:0000259" key="4">
    <source>
        <dbReference type="PROSITE" id="PS50932"/>
    </source>
</evidence>
<dbReference type="GO" id="GO:0000976">
    <property type="term" value="F:transcription cis-regulatory region binding"/>
    <property type="evidence" value="ECO:0007669"/>
    <property type="project" value="TreeGrafter"/>
</dbReference>
<dbReference type="InterPro" id="IPR046335">
    <property type="entry name" value="LacI/GalR-like_sensor"/>
</dbReference>
<feature type="domain" description="HTH lacI-type" evidence="4">
    <location>
        <begin position="8"/>
        <end position="62"/>
    </location>
</feature>
<dbReference type="Pfam" id="PF00356">
    <property type="entry name" value="LacI"/>
    <property type="match status" value="1"/>
</dbReference>
<evidence type="ECO:0000256" key="3">
    <source>
        <dbReference type="ARBA" id="ARBA00023163"/>
    </source>
</evidence>
<dbReference type="CDD" id="cd01392">
    <property type="entry name" value="HTH_LacI"/>
    <property type="match status" value="1"/>
</dbReference>
<dbReference type="Gene3D" id="1.10.260.40">
    <property type="entry name" value="lambda repressor-like DNA-binding domains"/>
    <property type="match status" value="1"/>
</dbReference>
<dbReference type="InterPro" id="IPR010982">
    <property type="entry name" value="Lambda_DNA-bd_dom_sf"/>
</dbReference>
<dbReference type="Pfam" id="PF13377">
    <property type="entry name" value="Peripla_BP_3"/>
    <property type="match status" value="1"/>
</dbReference>
<protein>
    <submittedName>
        <fullName evidence="5">LacI family transcriptional regulator</fullName>
    </submittedName>
</protein>